<organism evidence="2 3">
    <name type="scientific">Aspergillus ibericus CBS 121593</name>
    <dbReference type="NCBI Taxonomy" id="1448316"/>
    <lineage>
        <taxon>Eukaryota</taxon>
        <taxon>Fungi</taxon>
        <taxon>Dikarya</taxon>
        <taxon>Ascomycota</taxon>
        <taxon>Pezizomycotina</taxon>
        <taxon>Eurotiomycetes</taxon>
        <taxon>Eurotiomycetidae</taxon>
        <taxon>Eurotiales</taxon>
        <taxon>Aspergillaceae</taxon>
        <taxon>Aspergillus</taxon>
        <taxon>Aspergillus subgen. Circumdati</taxon>
    </lineage>
</organism>
<dbReference type="Proteomes" id="UP000249402">
    <property type="component" value="Unassembled WGS sequence"/>
</dbReference>
<dbReference type="OrthoDB" id="2423195at2759"/>
<dbReference type="InterPro" id="IPR047187">
    <property type="entry name" value="SF1_C_Upf1"/>
</dbReference>
<feature type="domain" description="DNA2/NAM7 helicase-like C-terminal" evidence="1">
    <location>
        <begin position="65"/>
        <end position="285"/>
    </location>
</feature>
<gene>
    <name evidence="2" type="ORF">BO80DRAFT_450285</name>
</gene>
<sequence>MLRRLPSKVMLCEEAGEVLEAHLLPALLPSVEHVILIGDHFPLRPQIQVYGLSRENHRGGKQYSLDRSLFERLVNPDDGSGVQIPFSTLETQRRMHPSIAQLVRDTLYPRLEDAPSVMAHPEVCGMRRRLFWLDHQHPEATDELGTSYSNPFEVEMTTALVTHLLRQGSYEAGDIAVLTPYLGQLHQLRHRLVESFSTVLGERDQKDLDAAGLNDNARGAPIPGVTMQTIRAATIDNFQGEEAKVVICSLVRSNAQRRCGFLRTSNRINVLLSRAKHGMYIIGNSATSCDVPMWRQIVDVLKSNGNFGTLLDLQCPRHPESPIAVSEPDHFMQYSPEGGCDQDCADQLQCDHACPKLCGDQCPKLCQMAVVDANRRLACGHAVEELPCWQAQDLSLVMCPVRVEKTVHGCNHTVQVACHVNVGSPEFNCQAICGAELPCGHVCKLPCWKCNVSDGENNVQTSHEACDQLCDRIVDLCAHLPQTLPWLKAMSCLQGPV</sequence>
<dbReference type="SUPFAM" id="SSF52540">
    <property type="entry name" value="P-loop containing nucleoside triphosphate hydrolases"/>
    <property type="match status" value="1"/>
</dbReference>
<dbReference type="CDD" id="cd18808">
    <property type="entry name" value="SF1_C_Upf1"/>
    <property type="match status" value="1"/>
</dbReference>
<reference evidence="2 3" key="1">
    <citation type="submission" date="2018-02" db="EMBL/GenBank/DDBJ databases">
        <title>The genomes of Aspergillus section Nigri reveals drivers in fungal speciation.</title>
        <authorList>
            <consortium name="DOE Joint Genome Institute"/>
            <person name="Vesth T.C."/>
            <person name="Nybo J."/>
            <person name="Theobald S."/>
            <person name="Brandl J."/>
            <person name="Frisvad J.C."/>
            <person name="Nielsen K.F."/>
            <person name="Lyhne E.K."/>
            <person name="Kogle M.E."/>
            <person name="Kuo A."/>
            <person name="Riley R."/>
            <person name="Clum A."/>
            <person name="Nolan M."/>
            <person name="Lipzen A."/>
            <person name="Salamov A."/>
            <person name="Henrissat B."/>
            <person name="Wiebenga A."/>
            <person name="De vries R.P."/>
            <person name="Grigoriev I.V."/>
            <person name="Mortensen U.H."/>
            <person name="Andersen M.R."/>
            <person name="Baker S.E."/>
        </authorList>
    </citation>
    <scope>NUCLEOTIDE SEQUENCE [LARGE SCALE GENOMIC DNA]</scope>
    <source>
        <strain evidence="2 3">CBS 121593</strain>
    </source>
</reference>
<dbReference type="GO" id="GO:0031048">
    <property type="term" value="P:regulatory ncRNA-mediated heterochromatin formation"/>
    <property type="evidence" value="ECO:0007669"/>
    <property type="project" value="TreeGrafter"/>
</dbReference>
<dbReference type="VEuPathDB" id="FungiDB:BO80DRAFT_450285"/>
<accession>A0A395GIR9</accession>
<dbReference type="FunFam" id="3.40.50.300:FF:001660">
    <property type="entry name" value="NF-X1 finger and helicase protein, putative"/>
    <property type="match status" value="1"/>
</dbReference>
<dbReference type="InterPro" id="IPR045055">
    <property type="entry name" value="DNA2/NAM7-like"/>
</dbReference>
<protein>
    <recommendedName>
        <fullName evidence="1">DNA2/NAM7 helicase-like C-terminal domain-containing protein</fullName>
    </recommendedName>
</protein>
<dbReference type="AlphaFoldDB" id="A0A395GIR9"/>
<dbReference type="PANTHER" id="PTHR10887:SF445">
    <property type="entry name" value="NFX1-TYPE ZINC FINGER-CONTAINING PROTEIN 1"/>
    <property type="match status" value="1"/>
</dbReference>
<dbReference type="Pfam" id="PF13087">
    <property type="entry name" value="AAA_12"/>
    <property type="match status" value="1"/>
</dbReference>
<evidence type="ECO:0000259" key="1">
    <source>
        <dbReference type="Pfam" id="PF13087"/>
    </source>
</evidence>
<dbReference type="EMBL" id="KZ824495">
    <property type="protein sequence ID" value="RAK95355.1"/>
    <property type="molecule type" value="Genomic_DNA"/>
</dbReference>
<dbReference type="InterPro" id="IPR041679">
    <property type="entry name" value="DNA2/NAM7-like_C"/>
</dbReference>
<name>A0A395GIR9_9EURO</name>
<dbReference type="RefSeq" id="XP_025569683.1">
    <property type="nucleotide sequence ID" value="XM_025721801.1"/>
</dbReference>
<keyword evidence="3" id="KW-1185">Reference proteome</keyword>
<dbReference type="Gene3D" id="3.40.50.300">
    <property type="entry name" value="P-loop containing nucleotide triphosphate hydrolases"/>
    <property type="match status" value="2"/>
</dbReference>
<dbReference type="GO" id="GO:0031380">
    <property type="term" value="C:nuclear RNA-directed RNA polymerase complex"/>
    <property type="evidence" value="ECO:0007669"/>
    <property type="project" value="TreeGrafter"/>
</dbReference>
<dbReference type="GeneID" id="37226666"/>
<dbReference type="PANTHER" id="PTHR10887">
    <property type="entry name" value="DNA2/NAM7 HELICASE FAMILY"/>
    <property type="match status" value="1"/>
</dbReference>
<proteinExistence type="predicted"/>
<evidence type="ECO:0000313" key="2">
    <source>
        <dbReference type="EMBL" id="RAK95355.1"/>
    </source>
</evidence>
<dbReference type="STRING" id="1448316.A0A395GIR9"/>
<evidence type="ECO:0000313" key="3">
    <source>
        <dbReference type="Proteomes" id="UP000249402"/>
    </source>
</evidence>
<dbReference type="InterPro" id="IPR027417">
    <property type="entry name" value="P-loop_NTPase"/>
</dbReference>